<dbReference type="InterPro" id="IPR051010">
    <property type="entry name" value="BCAA_transport"/>
</dbReference>
<dbReference type="GO" id="GO:0006865">
    <property type="term" value="P:amino acid transport"/>
    <property type="evidence" value="ECO:0007669"/>
    <property type="project" value="UniProtKB-KW"/>
</dbReference>
<evidence type="ECO:0000313" key="7">
    <source>
        <dbReference type="Proteomes" id="UP000325797"/>
    </source>
</evidence>
<dbReference type="Pfam" id="PF13458">
    <property type="entry name" value="Peripla_BP_6"/>
    <property type="match status" value="1"/>
</dbReference>
<proteinExistence type="inferred from homology"/>
<dbReference type="InterPro" id="IPR000709">
    <property type="entry name" value="Leu_Ile_Val-bd"/>
</dbReference>
<dbReference type="PRINTS" id="PR00337">
    <property type="entry name" value="LEUILEVALBP"/>
</dbReference>
<evidence type="ECO:0000256" key="2">
    <source>
        <dbReference type="ARBA" id="ARBA00022448"/>
    </source>
</evidence>
<dbReference type="AlphaFoldDB" id="A0A5J6MXN6"/>
<dbReference type="KEGG" id="hadh:FRZ61_18730"/>
<comment type="similarity">
    <text evidence="1">Belongs to the leucine-binding protein family.</text>
</comment>
<reference evidence="6 7" key="1">
    <citation type="submission" date="2019-08" db="EMBL/GenBank/DDBJ databases">
        <title>Hyperibacter terrae gen. nov., sp. nov. and Hyperibacter viscosus sp. nov., two new members in the family Rhodospirillaceae isolated from the rhizosphere of Hypericum perforatum.</title>
        <authorList>
            <person name="Noviana Z."/>
        </authorList>
    </citation>
    <scope>NUCLEOTIDE SEQUENCE [LARGE SCALE GENOMIC DNA]</scope>
    <source>
        <strain evidence="6 7">R5959</strain>
    </source>
</reference>
<accession>A0A5J6MXN6</accession>
<name>A0A5J6MXN6_9PROT</name>
<protein>
    <submittedName>
        <fullName evidence="6">ABC transporter substrate-binding protein</fullName>
    </submittedName>
</protein>
<keyword evidence="2" id="KW-0813">Transport</keyword>
<dbReference type="SUPFAM" id="SSF53822">
    <property type="entry name" value="Periplasmic binding protein-like I"/>
    <property type="match status" value="1"/>
</dbReference>
<evidence type="ECO:0000256" key="3">
    <source>
        <dbReference type="ARBA" id="ARBA00022729"/>
    </source>
</evidence>
<feature type="domain" description="Leucine-binding protein" evidence="5">
    <location>
        <begin position="35"/>
        <end position="379"/>
    </location>
</feature>
<gene>
    <name evidence="6" type="ORF">FRZ61_18730</name>
</gene>
<sequence length="417" mass="44430">MFGRLDRRSLLKAAAAAGIAQVASPFILSARADETVKIGLDNPLTGTYAALGKNEQIGAQLAVDQINAQGGILGRQVELLVEDSTSGDAATAVQKATKLVERDKVNFLLGNINSALAQAMANYANEKGVLHIVPGGHVDTVTGTQCHWNVFRVCNTTRMETNSVSKLLLSSYGKKWYFITTDYAFGHGLQAGFEASLNAAGGTKLGGDLTPLSTTDFSANLIKAQSTSPDAIVLLLAGDDMINCLKQAVQFGLNQKTHIAGAQQELEVLMGLPPEALIGDWVFEWYWNQPGVPHVEQFVADIRKVSGGKVPTARTWFGYASVQTCKLAAEAAKSLETAKMAKAMQGLELPPEIALMPNKAYYREGDNQLMPTLFVGSAQQAPSGGDPADLFKVSQLVKGDEAALPIADTGCKMTWPS</sequence>
<dbReference type="PANTHER" id="PTHR30483">
    <property type="entry name" value="LEUCINE-SPECIFIC-BINDING PROTEIN"/>
    <property type="match status" value="1"/>
</dbReference>
<keyword evidence="4" id="KW-0029">Amino-acid transport</keyword>
<dbReference type="InterPro" id="IPR006311">
    <property type="entry name" value="TAT_signal"/>
</dbReference>
<evidence type="ECO:0000313" key="6">
    <source>
        <dbReference type="EMBL" id="QEX21944.1"/>
    </source>
</evidence>
<keyword evidence="7" id="KW-1185">Reference proteome</keyword>
<keyword evidence="3" id="KW-0732">Signal</keyword>
<dbReference type="EMBL" id="CP042582">
    <property type="protein sequence ID" value="QEX21944.1"/>
    <property type="molecule type" value="Genomic_DNA"/>
</dbReference>
<dbReference type="PANTHER" id="PTHR30483:SF6">
    <property type="entry name" value="PERIPLASMIC BINDING PROTEIN OF ABC TRANSPORTER FOR NATURAL AMINO ACIDS"/>
    <property type="match status" value="1"/>
</dbReference>
<dbReference type="InterPro" id="IPR028081">
    <property type="entry name" value="Leu-bd"/>
</dbReference>
<dbReference type="PROSITE" id="PS51318">
    <property type="entry name" value="TAT"/>
    <property type="match status" value="1"/>
</dbReference>
<evidence type="ECO:0000256" key="1">
    <source>
        <dbReference type="ARBA" id="ARBA00010062"/>
    </source>
</evidence>
<evidence type="ECO:0000259" key="5">
    <source>
        <dbReference type="Pfam" id="PF13458"/>
    </source>
</evidence>
<dbReference type="InterPro" id="IPR028082">
    <property type="entry name" value="Peripla_BP_I"/>
</dbReference>
<dbReference type="Proteomes" id="UP000325797">
    <property type="component" value="Chromosome"/>
</dbReference>
<organism evidence="6 7">
    <name type="scientific">Hypericibacter adhaerens</name>
    <dbReference type="NCBI Taxonomy" id="2602016"/>
    <lineage>
        <taxon>Bacteria</taxon>
        <taxon>Pseudomonadati</taxon>
        <taxon>Pseudomonadota</taxon>
        <taxon>Alphaproteobacteria</taxon>
        <taxon>Rhodospirillales</taxon>
        <taxon>Dongiaceae</taxon>
        <taxon>Hypericibacter</taxon>
    </lineage>
</organism>
<dbReference type="Gene3D" id="3.40.50.2300">
    <property type="match status" value="2"/>
</dbReference>
<evidence type="ECO:0000256" key="4">
    <source>
        <dbReference type="ARBA" id="ARBA00022970"/>
    </source>
</evidence>